<dbReference type="EMBL" id="ACDX02000008">
    <property type="protein sequence ID" value="EFC88363.1"/>
    <property type="molecule type" value="Genomic_DNA"/>
</dbReference>
<dbReference type="AlphaFoldDB" id="D2ZWN6"/>
<sequence length="218" mass="23793">MLVHHEITHGLDDLAAFDKRITRFFVGNQINVALAVFGFLIAQAFVFVGQRAQGFGQQADVGHAHGQFAVIGFEQSAFRADDVAQIPMVEIIQNFLTHAFVVQIKLDLTGNVLNGSKTRLAHLAFEHHTAGNFDGNGLRVEFFFADFAILGMQIGGKAVALKVVGIGVALLADVVQFFATQGDDLVFVQLRLGLRIVLFAHGVFQKNKSGAICFRRPD</sequence>
<keyword evidence="1" id="KW-0812">Transmembrane</keyword>
<comment type="caution">
    <text evidence="2">The sequence shown here is derived from an EMBL/GenBank/DDBJ whole genome shotgun (WGS) entry which is preliminary data.</text>
</comment>
<keyword evidence="1" id="KW-0472">Membrane</keyword>
<accession>D2ZWN6</accession>
<feature type="transmembrane region" description="Helical" evidence="1">
    <location>
        <begin position="30"/>
        <end position="48"/>
    </location>
</feature>
<reference evidence="2 3" key="1">
    <citation type="submission" date="2009-10" db="EMBL/GenBank/DDBJ databases">
        <authorList>
            <person name="Weinstock G."/>
            <person name="Sodergren E."/>
            <person name="Clifton S."/>
            <person name="Fulton L."/>
            <person name="Fulton B."/>
            <person name="Courtney L."/>
            <person name="Fronick C."/>
            <person name="Harrison M."/>
            <person name="Strong C."/>
            <person name="Farmer C."/>
            <person name="Delahaunty K."/>
            <person name="Markovic C."/>
            <person name="Hall O."/>
            <person name="Minx P."/>
            <person name="Tomlinson C."/>
            <person name="Mitreva M."/>
            <person name="Nelson J."/>
            <person name="Hou S."/>
            <person name="Wollam A."/>
            <person name="Pepin K.H."/>
            <person name="Johnson M."/>
            <person name="Bhonagiri V."/>
            <person name="Nash W.E."/>
            <person name="Warren W."/>
            <person name="Chinwalla A."/>
            <person name="Mardis E.R."/>
            <person name="Wilson R.K."/>
        </authorList>
    </citation>
    <scope>NUCLEOTIDE SEQUENCE [LARGE SCALE GENOMIC DNA]</scope>
    <source>
        <strain evidence="3">ATCC 25996 / DSM 4631 / NCTC 10774 / M26</strain>
    </source>
</reference>
<protein>
    <submittedName>
        <fullName evidence="2">Uncharacterized protein</fullName>
    </submittedName>
</protein>
<evidence type="ECO:0000256" key="1">
    <source>
        <dbReference type="SAM" id="Phobius"/>
    </source>
</evidence>
<evidence type="ECO:0000313" key="2">
    <source>
        <dbReference type="EMBL" id="EFC88363.1"/>
    </source>
</evidence>
<dbReference type="AntiFam" id="ANF00081">
    <property type="entry name" value="Shadow ORF (opposite lysS)"/>
</dbReference>
<organism evidence="2 3">
    <name type="scientific">Neisseria mucosa (strain ATCC 25996 / DSM 4631 / NCTC 10774 / M26)</name>
    <dbReference type="NCBI Taxonomy" id="546266"/>
    <lineage>
        <taxon>Bacteria</taxon>
        <taxon>Pseudomonadati</taxon>
        <taxon>Pseudomonadota</taxon>
        <taxon>Betaproteobacteria</taxon>
        <taxon>Neisseriales</taxon>
        <taxon>Neisseriaceae</taxon>
        <taxon>Neisseria</taxon>
    </lineage>
</organism>
<dbReference type="Proteomes" id="UP000003344">
    <property type="component" value="Unassembled WGS sequence"/>
</dbReference>
<dbReference type="eggNOG" id="ENOG5033XKK">
    <property type="taxonomic scope" value="Bacteria"/>
</dbReference>
<gene>
    <name evidence="2" type="ORF">NEIMUCOT_05035</name>
</gene>
<evidence type="ECO:0000313" key="3">
    <source>
        <dbReference type="Proteomes" id="UP000003344"/>
    </source>
</evidence>
<keyword evidence="1" id="KW-1133">Transmembrane helix</keyword>
<proteinExistence type="predicted"/>
<name>D2ZWN6_NEIM2</name>